<accession>A0A0W0FMA5</accession>
<evidence type="ECO:0000313" key="9">
    <source>
        <dbReference type="Proteomes" id="UP000054988"/>
    </source>
</evidence>
<evidence type="ECO:0000256" key="1">
    <source>
        <dbReference type="ARBA" id="ARBA00004141"/>
    </source>
</evidence>
<proteinExistence type="inferred from homology"/>
<dbReference type="Gene3D" id="1.20.120.1630">
    <property type="match status" value="1"/>
</dbReference>
<feature type="transmembrane region" description="Helical" evidence="6">
    <location>
        <begin position="20"/>
        <end position="38"/>
    </location>
</feature>
<organism evidence="8 9">
    <name type="scientific">Moniliophthora roreri</name>
    <name type="common">Frosty pod rot fungus</name>
    <name type="synonym">Monilia roreri</name>
    <dbReference type="NCBI Taxonomy" id="221103"/>
    <lineage>
        <taxon>Eukaryota</taxon>
        <taxon>Fungi</taxon>
        <taxon>Dikarya</taxon>
        <taxon>Basidiomycota</taxon>
        <taxon>Agaricomycotina</taxon>
        <taxon>Agaricomycetes</taxon>
        <taxon>Agaricomycetidae</taxon>
        <taxon>Agaricales</taxon>
        <taxon>Marasmiineae</taxon>
        <taxon>Marasmiaceae</taxon>
        <taxon>Moniliophthora</taxon>
    </lineage>
</organism>
<evidence type="ECO:0000256" key="2">
    <source>
        <dbReference type="ARBA" id="ARBA00007742"/>
    </source>
</evidence>
<dbReference type="EMBL" id="LATX01001849">
    <property type="protein sequence ID" value="KTB37409.1"/>
    <property type="molecule type" value="Genomic_DNA"/>
</dbReference>
<comment type="caution">
    <text evidence="8">The sequence shown here is derived from an EMBL/GenBank/DDBJ whole genome shotgun (WGS) entry which is preliminary data.</text>
</comment>
<keyword evidence="3 6" id="KW-0812">Transmembrane</keyword>
<dbReference type="Proteomes" id="UP000054988">
    <property type="component" value="Unassembled WGS sequence"/>
</dbReference>
<dbReference type="GO" id="GO:0016020">
    <property type="term" value="C:membrane"/>
    <property type="evidence" value="ECO:0007669"/>
    <property type="project" value="UniProtKB-SubCell"/>
</dbReference>
<dbReference type="PANTHER" id="PTHR10556:SF43">
    <property type="entry name" value="STEROID 5-ALPHA-REDUCTASE DET2"/>
    <property type="match status" value="1"/>
</dbReference>
<comment type="subcellular location">
    <subcellularLocation>
        <location evidence="1">Membrane</location>
        <topology evidence="1">Multi-pass membrane protein</topology>
    </subcellularLocation>
</comment>
<dbReference type="PANTHER" id="PTHR10556">
    <property type="entry name" value="3-OXO-5-ALPHA-STEROID 4-DEHYDROGENASE"/>
    <property type="match status" value="1"/>
</dbReference>
<dbReference type="GO" id="GO:0016627">
    <property type="term" value="F:oxidoreductase activity, acting on the CH-CH group of donors"/>
    <property type="evidence" value="ECO:0007669"/>
    <property type="project" value="InterPro"/>
</dbReference>
<keyword evidence="5 6" id="KW-0472">Membrane</keyword>
<dbReference type="Pfam" id="PF02544">
    <property type="entry name" value="Steroid_dh"/>
    <property type="match status" value="2"/>
</dbReference>
<protein>
    <recommendedName>
        <fullName evidence="7">3-oxo-5-alpha-steroid 4-dehydrogenase C-terminal domain-containing protein</fullName>
    </recommendedName>
</protein>
<evidence type="ECO:0000259" key="7">
    <source>
        <dbReference type="Pfam" id="PF02544"/>
    </source>
</evidence>
<feature type="domain" description="3-oxo-5-alpha-steroid 4-dehydrogenase C-terminal" evidence="7">
    <location>
        <begin position="289"/>
        <end position="333"/>
    </location>
</feature>
<gene>
    <name evidence="8" type="ORF">WG66_10025</name>
</gene>
<comment type="similarity">
    <text evidence="2">Belongs to the steroid 5-alpha reductase family.</text>
</comment>
<dbReference type="InterPro" id="IPR039357">
    <property type="entry name" value="SRD5A/TECR"/>
</dbReference>
<keyword evidence="4 6" id="KW-1133">Transmembrane helix</keyword>
<evidence type="ECO:0000256" key="3">
    <source>
        <dbReference type="ARBA" id="ARBA00022692"/>
    </source>
</evidence>
<feature type="domain" description="3-oxo-5-alpha-steroid 4-dehydrogenase C-terminal" evidence="7">
    <location>
        <begin position="129"/>
        <end position="250"/>
    </location>
</feature>
<dbReference type="AlphaFoldDB" id="A0A0W0FMA5"/>
<dbReference type="InterPro" id="IPR001104">
    <property type="entry name" value="3-oxo-5_a-steroid_4-DH_C"/>
</dbReference>
<evidence type="ECO:0000256" key="6">
    <source>
        <dbReference type="SAM" id="Phobius"/>
    </source>
</evidence>
<feature type="transmembrane region" description="Helical" evidence="6">
    <location>
        <begin position="166"/>
        <end position="184"/>
    </location>
</feature>
<evidence type="ECO:0000256" key="5">
    <source>
        <dbReference type="ARBA" id="ARBA00023136"/>
    </source>
</evidence>
<name>A0A0W0FMA5_MONRR</name>
<dbReference type="eggNOG" id="KOG1638">
    <property type="taxonomic scope" value="Eukaryota"/>
</dbReference>
<dbReference type="GO" id="GO:0006629">
    <property type="term" value="P:lipid metabolic process"/>
    <property type="evidence" value="ECO:0007669"/>
    <property type="project" value="InterPro"/>
</dbReference>
<feature type="transmembrane region" description="Helical" evidence="6">
    <location>
        <begin position="50"/>
        <end position="75"/>
    </location>
</feature>
<feature type="transmembrane region" description="Helical" evidence="6">
    <location>
        <begin position="125"/>
        <end position="146"/>
    </location>
</feature>
<evidence type="ECO:0000256" key="4">
    <source>
        <dbReference type="ARBA" id="ARBA00022989"/>
    </source>
</evidence>
<reference evidence="8 9" key="1">
    <citation type="submission" date="2015-12" db="EMBL/GenBank/DDBJ databases">
        <title>Draft genome sequence of Moniliophthora roreri, the causal agent of frosty pod rot of cacao.</title>
        <authorList>
            <person name="Aime M.C."/>
            <person name="Diaz-Valderrama J.R."/>
            <person name="Kijpornyongpan T."/>
            <person name="Phillips-Mora W."/>
        </authorList>
    </citation>
    <scope>NUCLEOTIDE SEQUENCE [LARGE SCALE GENOMIC DNA]</scope>
    <source>
        <strain evidence="8 9">MCA 2952</strain>
    </source>
</reference>
<dbReference type="PROSITE" id="PS50244">
    <property type="entry name" value="S5A_REDUCTASE"/>
    <property type="match status" value="1"/>
</dbReference>
<sequence length="333" mass="37855">MALTYLSVPQARYLYDATRKWFVLGSAGLFFATFFINAPFGRFAQKGKSLFLVNGIKAWILMELVSPTCFLYTFLKSPLSLPVLPGMELPLLSAQKVLAAMYLIHYLNRALINPLRTPSRSKAHVIVPLFGVLFNVLNGSLMGSYLSSPAARLYLGKNENTWGNPLWYIGLGLWAVGFVGNVWHDEILLNIRRRAKTSGKKKDDDGKKGEKREEGEHYAIPHGLLYKYVSFPNYFCEWVEWAGFALAAAPLPFTELSSSALHTIPSLFSMDTLFTLYYLPPSFFAPRLTPPWVFLLNEIVLMFPRAYKGHQWYKTKFGEAYPKERNIVIPFVL</sequence>
<evidence type="ECO:0000313" key="8">
    <source>
        <dbReference type="EMBL" id="KTB37409.1"/>
    </source>
</evidence>